<sequence length="304" mass="34372">WPILAQVSYLCLFAFIPLGPSHWKDITASCGGENQSPINIDRRKTQRDKNLDEILFEGYDQAPPGRWRLLNDGHTGGGQRCSAWPLCPPPPALPFKFRALQFHFHWGDLDRNGSEHMVDGRQYPMEMHLVHVNTKYKTTNEAKGHPNGLAVLSFLFKVSETDNTNYNTIIAGLKNISRAGSNDYVDLASTFSLRNLLPSMASLSKYYRYKGSLTTPSCEEVVVWTVFEEEVPISKQQVRREQQICNLPQRPLKMANNFRPPQPLNRRKVYASRDATLSCSSSLASHLLLPLLWAFLVGHFSGPS</sequence>
<dbReference type="PROSITE" id="PS51144">
    <property type="entry name" value="ALPHA_CA_2"/>
    <property type="match status" value="1"/>
</dbReference>
<dbReference type="Pfam" id="PF00194">
    <property type="entry name" value="Carb_anhydrase"/>
    <property type="match status" value="1"/>
</dbReference>
<dbReference type="InterPro" id="IPR018338">
    <property type="entry name" value="Carbonic_anhydrase_a-class_CS"/>
</dbReference>
<dbReference type="InterPro" id="IPR001148">
    <property type="entry name" value="CA_dom"/>
</dbReference>
<keyword evidence="4 7" id="KW-0862">Zinc</keyword>
<dbReference type="PROSITE" id="PS00162">
    <property type="entry name" value="ALPHA_CA_1"/>
    <property type="match status" value="1"/>
</dbReference>
<dbReference type="AlphaFoldDB" id="A0A8D2Q529"/>
<dbReference type="InterPro" id="IPR036398">
    <property type="entry name" value="CA_dom_sf"/>
</dbReference>
<dbReference type="InterPro" id="IPR023561">
    <property type="entry name" value="Carbonic_anhydrase_a-class"/>
</dbReference>
<evidence type="ECO:0000256" key="4">
    <source>
        <dbReference type="ARBA" id="ARBA00022833"/>
    </source>
</evidence>
<comment type="catalytic activity">
    <reaction evidence="7">
        <text>hydrogencarbonate + H(+) = CO2 + H2O</text>
        <dbReference type="Rhea" id="RHEA:10748"/>
        <dbReference type="ChEBI" id="CHEBI:15377"/>
        <dbReference type="ChEBI" id="CHEBI:15378"/>
        <dbReference type="ChEBI" id="CHEBI:16526"/>
        <dbReference type="ChEBI" id="CHEBI:17544"/>
        <dbReference type="EC" id="4.2.1.1"/>
    </reaction>
</comment>
<dbReference type="GO" id="GO:0004089">
    <property type="term" value="F:carbonate dehydratase activity"/>
    <property type="evidence" value="ECO:0007669"/>
    <property type="project" value="UniProtKB-UniRule"/>
</dbReference>
<dbReference type="FunFam" id="3.10.200.10:FF:000003">
    <property type="entry name" value="Carbonic anhydrase 12"/>
    <property type="match status" value="1"/>
</dbReference>
<evidence type="ECO:0000259" key="8">
    <source>
        <dbReference type="PROSITE" id="PS51144"/>
    </source>
</evidence>
<comment type="similarity">
    <text evidence="1 7">Belongs to the alpha-carbonic anhydrase family.</text>
</comment>
<evidence type="ECO:0000256" key="2">
    <source>
        <dbReference type="ARBA" id="ARBA00012925"/>
    </source>
</evidence>
<feature type="chain" id="PRO_5034465645" description="Carbonic anhydrase" evidence="7">
    <location>
        <begin position="24"/>
        <end position="304"/>
    </location>
</feature>
<evidence type="ECO:0000256" key="6">
    <source>
        <dbReference type="ARBA" id="ARBA00023239"/>
    </source>
</evidence>
<comment type="function">
    <text evidence="7">Reversible hydration of carbon dioxide.</text>
</comment>
<evidence type="ECO:0000256" key="7">
    <source>
        <dbReference type="RuleBase" id="RU367011"/>
    </source>
</evidence>
<protein>
    <recommendedName>
        <fullName evidence="2 7">Carbonic anhydrase</fullName>
        <ecNumber evidence="2 7">4.2.1.1</ecNumber>
    </recommendedName>
</protein>
<keyword evidence="5" id="KW-0325">Glycoprotein</keyword>
<evidence type="ECO:0000256" key="1">
    <source>
        <dbReference type="ARBA" id="ARBA00010718"/>
    </source>
</evidence>
<dbReference type="EC" id="4.2.1.1" evidence="2 7"/>
<evidence type="ECO:0000313" key="10">
    <source>
        <dbReference type="Proteomes" id="UP000694545"/>
    </source>
</evidence>
<accession>A0A8D2Q529</accession>
<organism evidence="9 10">
    <name type="scientific">Varanus komodoensis</name>
    <name type="common">Komodo dragon</name>
    <dbReference type="NCBI Taxonomy" id="61221"/>
    <lineage>
        <taxon>Eukaryota</taxon>
        <taxon>Metazoa</taxon>
        <taxon>Chordata</taxon>
        <taxon>Craniata</taxon>
        <taxon>Vertebrata</taxon>
        <taxon>Euteleostomi</taxon>
        <taxon>Lepidosauria</taxon>
        <taxon>Squamata</taxon>
        <taxon>Bifurcata</taxon>
        <taxon>Unidentata</taxon>
        <taxon>Episquamata</taxon>
        <taxon>Toxicofera</taxon>
        <taxon>Anguimorpha</taxon>
        <taxon>Paleoanguimorpha</taxon>
        <taxon>Varanoidea</taxon>
        <taxon>Varanidae</taxon>
        <taxon>Varanus</taxon>
    </lineage>
</organism>
<dbReference type="GO" id="GO:0005886">
    <property type="term" value="C:plasma membrane"/>
    <property type="evidence" value="ECO:0007669"/>
    <property type="project" value="TreeGrafter"/>
</dbReference>
<keyword evidence="10" id="KW-1185">Reference proteome</keyword>
<comment type="cofactor">
    <cofactor evidence="7">
        <name>Zn(2+)</name>
        <dbReference type="ChEBI" id="CHEBI:29105"/>
    </cofactor>
</comment>
<dbReference type="Proteomes" id="UP000694545">
    <property type="component" value="Unplaced"/>
</dbReference>
<keyword evidence="6 7" id="KW-0456">Lyase</keyword>
<dbReference type="Ensembl" id="ENSVKKT00000019897.1">
    <property type="protein sequence ID" value="ENSVKKP00000019419.1"/>
    <property type="gene ID" value="ENSVKKG00000013172.1"/>
</dbReference>
<evidence type="ECO:0000313" key="9">
    <source>
        <dbReference type="Ensembl" id="ENSVKKP00000019419.1"/>
    </source>
</evidence>
<dbReference type="GO" id="GO:0008270">
    <property type="term" value="F:zinc ion binding"/>
    <property type="evidence" value="ECO:0007669"/>
    <property type="project" value="UniProtKB-UniRule"/>
</dbReference>
<reference evidence="9" key="1">
    <citation type="submission" date="2025-08" db="UniProtKB">
        <authorList>
            <consortium name="Ensembl"/>
        </authorList>
    </citation>
    <scope>IDENTIFICATION</scope>
</reference>
<evidence type="ECO:0000256" key="3">
    <source>
        <dbReference type="ARBA" id="ARBA00022723"/>
    </source>
</evidence>
<dbReference type="SUPFAM" id="SSF51069">
    <property type="entry name" value="Carbonic anhydrase"/>
    <property type="match status" value="1"/>
</dbReference>
<keyword evidence="3 7" id="KW-0479">Metal-binding</keyword>
<feature type="signal peptide" evidence="7">
    <location>
        <begin position="1"/>
        <end position="23"/>
    </location>
</feature>
<feature type="domain" description="Alpha-carbonic anhydrase" evidence="8">
    <location>
        <begin position="5"/>
        <end position="273"/>
    </location>
</feature>
<dbReference type="PANTHER" id="PTHR18952">
    <property type="entry name" value="CARBONIC ANHYDRASE"/>
    <property type="match status" value="1"/>
</dbReference>
<reference evidence="9" key="2">
    <citation type="submission" date="2025-09" db="UniProtKB">
        <authorList>
            <consortium name="Ensembl"/>
        </authorList>
    </citation>
    <scope>IDENTIFICATION</scope>
</reference>
<dbReference type="Gene3D" id="3.10.200.10">
    <property type="entry name" value="Alpha carbonic anhydrase"/>
    <property type="match status" value="1"/>
</dbReference>
<proteinExistence type="inferred from homology"/>
<dbReference type="OMA" id="WTVFEEN"/>
<name>A0A8D2Q529_VARKO</name>
<keyword evidence="7" id="KW-0732">Signal</keyword>
<dbReference type="SMART" id="SM01057">
    <property type="entry name" value="Carb_anhydrase"/>
    <property type="match status" value="1"/>
</dbReference>
<dbReference type="PANTHER" id="PTHR18952:SF134">
    <property type="entry name" value="CARBONIC ANHYDRASE 15"/>
    <property type="match status" value="1"/>
</dbReference>
<evidence type="ECO:0000256" key="5">
    <source>
        <dbReference type="ARBA" id="ARBA00023180"/>
    </source>
</evidence>